<evidence type="ECO:0000256" key="2">
    <source>
        <dbReference type="ARBA" id="ARBA00004123"/>
    </source>
</evidence>
<comment type="function">
    <text evidence="1">Transcription repressor.</text>
</comment>
<evidence type="ECO:0000256" key="14">
    <source>
        <dbReference type="SAM" id="MobiDB-lite"/>
    </source>
</evidence>
<evidence type="ECO:0000256" key="7">
    <source>
        <dbReference type="ARBA" id="ARBA00022833"/>
    </source>
</evidence>
<comment type="subcellular location">
    <subcellularLocation>
        <location evidence="2">Nucleus</location>
    </subcellularLocation>
</comment>
<keyword evidence="17" id="KW-1185">Reference proteome</keyword>
<evidence type="ECO:0000256" key="5">
    <source>
        <dbReference type="ARBA" id="ARBA00022723"/>
    </source>
</evidence>
<organism evidence="17 18">
    <name type="scientific">Ceratosolen solmsi marchali</name>
    <dbReference type="NCBI Taxonomy" id="326594"/>
    <lineage>
        <taxon>Eukaryota</taxon>
        <taxon>Metazoa</taxon>
        <taxon>Ecdysozoa</taxon>
        <taxon>Arthropoda</taxon>
        <taxon>Hexapoda</taxon>
        <taxon>Insecta</taxon>
        <taxon>Pterygota</taxon>
        <taxon>Neoptera</taxon>
        <taxon>Endopterygota</taxon>
        <taxon>Hymenoptera</taxon>
        <taxon>Apocrita</taxon>
        <taxon>Proctotrupomorpha</taxon>
        <taxon>Chalcidoidea</taxon>
        <taxon>Agaonidae</taxon>
        <taxon>Agaoninae</taxon>
        <taxon>Ceratosolen</taxon>
    </lineage>
</organism>
<feature type="compositionally biased region" description="Basic and acidic residues" evidence="14">
    <location>
        <begin position="59"/>
        <end position="73"/>
    </location>
</feature>
<feature type="compositionally biased region" description="Acidic residues" evidence="14">
    <location>
        <begin position="48"/>
        <end position="58"/>
    </location>
</feature>
<feature type="coiled-coil region" evidence="13">
    <location>
        <begin position="367"/>
        <end position="399"/>
    </location>
</feature>
<accession>A0AAJ7E379</accession>
<dbReference type="RefSeq" id="XP_011506183.1">
    <property type="nucleotide sequence ID" value="XM_011507881.1"/>
</dbReference>
<protein>
    <recommendedName>
        <fullName evidence="3">Zinc finger CCCH-type with G patch domain-containing protein</fullName>
    </recommendedName>
</protein>
<dbReference type="PROSITE" id="PS50103">
    <property type="entry name" value="ZF_C3H1"/>
    <property type="match status" value="1"/>
</dbReference>
<evidence type="ECO:0000256" key="11">
    <source>
        <dbReference type="ARBA" id="ARBA00023242"/>
    </source>
</evidence>
<keyword evidence="6 12" id="KW-0863">Zinc-finger</keyword>
<evidence type="ECO:0000313" key="18">
    <source>
        <dbReference type="RefSeq" id="XP_011506183.1"/>
    </source>
</evidence>
<evidence type="ECO:0000256" key="13">
    <source>
        <dbReference type="SAM" id="Coils"/>
    </source>
</evidence>
<dbReference type="InterPro" id="IPR000571">
    <property type="entry name" value="Znf_CCCH"/>
</dbReference>
<keyword evidence="13" id="KW-0175">Coiled coil</keyword>
<dbReference type="GO" id="GO:0005634">
    <property type="term" value="C:nucleus"/>
    <property type="evidence" value="ECO:0007669"/>
    <property type="project" value="UniProtKB-SubCell"/>
</dbReference>
<feature type="zinc finger region" description="C3H1-type" evidence="12">
    <location>
        <begin position="169"/>
        <end position="192"/>
    </location>
</feature>
<keyword evidence="4" id="KW-0678">Repressor</keyword>
<keyword evidence="7 12" id="KW-0862">Zinc</keyword>
<sequence length="509" mass="57901">MEDLKQAVRQYEEQLFQVQQALIQATGSERENLLSLQSDLEELIQLTETEENVESTDDLEQRSSDLNEGPKTHLDDEYDLFKAELAKLDESTNVDSSESVVQSSNSFEDELKAIEGTKCRAPHGSSWGGTGYHNAMVCSVYKNDDNFSSLNDIMVRVLFINPTHKEMLPCPYFLDGSCKFSEEQCHFSHGALIPFTSIQEYKEPDFSSIKMGSRVLAKQKNKLWHRSVVLKTPGDQNDQYEVKFEASGNVIEVGIHDLLPLDDDGLEMSDSSDDSDYDYEMKNCNNEEIVHKALLTVNSTERLGSWEDHTRGIGSKLMAKMGYITGTGLGKRADGRVNPVEATVLPAGKSLDHCMNLRENAGGDKNLFSVERKIQRQKRKMEEQRQKEYIREKQREKNNVFNFMNSAFGNKSLKSEPSSSKTHKELKMESNKNLSIASYEIGENISRLEKESSKLQNNLTQFSKGSVHYNNIVSKYNETQKQITKLRASEKRISAEQNQRKFKAKLTEF</sequence>
<keyword evidence="9" id="KW-0238">DNA-binding</keyword>
<keyword evidence="5 12" id="KW-0479">Metal-binding</keyword>
<dbReference type="SMART" id="SM00443">
    <property type="entry name" value="G_patch"/>
    <property type="match status" value="1"/>
</dbReference>
<dbReference type="InterPro" id="IPR000467">
    <property type="entry name" value="G_patch_dom"/>
</dbReference>
<dbReference type="GO" id="GO:0000978">
    <property type="term" value="F:RNA polymerase II cis-regulatory region sequence-specific DNA binding"/>
    <property type="evidence" value="ECO:0007669"/>
    <property type="project" value="TreeGrafter"/>
</dbReference>
<dbReference type="GeneID" id="105368767"/>
<evidence type="ECO:0000256" key="3">
    <source>
        <dbReference type="ARBA" id="ARBA00022414"/>
    </source>
</evidence>
<dbReference type="PANTHER" id="PTHR46297:SF1">
    <property type="entry name" value="ZINC FINGER CCCH-TYPE WITH G PATCH DOMAIN-CONTAINING PROTEIN"/>
    <property type="match status" value="1"/>
</dbReference>
<dbReference type="Gene3D" id="2.30.30.140">
    <property type="match status" value="1"/>
</dbReference>
<dbReference type="KEGG" id="csol:105368767"/>
<dbReference type="Gene3D" id="2.30.30.1190">
    <property type="match status" value="1"/>
</dbReference>
<feature type="domain" description="G-patch" evidence="16">
    <location>
        <begin position="310"/>
        <end position="366"/>
    </location>
</feature>
<dbReference type="GO" id="GO:0001227">
    <property type="term" value="F:DNA-binding transcription repressor activity, RNA polymerase II-specific"/>
    <property type="evidence" value="ECO:0007669"/>
    <property type="project" value="TreeGrafter"/>
</dbReference>
<keyword evidence="8" id="KW-0805">Transcription regulation</keyword>
<evidence type="ECO:0000256" key="1">
    <source>
        <dbReference type="ARBA" id="ARBA00004062"/>
    </source>
</evidence>
<gene>
    <name evidence="18" type="primary">LOC105368767</name>
</gene>
<name>A0AAJ7E379_9HYME</name>
<evidence type="ECO:0000256" key="10">
    <source>
        <dbReference type="ARBA" id="ARBA00023163"/>
    </source>
</evidence>
<evidence type="ECO:0000259" key="16">
    <source>
        <dbReference type="PROSITE" id="PS50174"/>
    </source>
</evidence>
<dbReference type="Pfam" id="PF01585">
    <property type="entry name" value="G-patch"/>
    <property type="match status" value="1"/>
</dbReference>
<evidence type="ECO:0000256" key="12">
    <source>
        <dbReference type="PROSITE-ProRule" id="PRU00723"/>
    </source>
</evidence>
<dbReference type="PANTHER" id="PTHR46297">
    <property type="entry name" value="ZINC FINGER CCCH-TYPE WITH G PATCH DOMAIN-CONTAINING PROTEIN"/>
    <property type="match status" value="1"/>
</dbReference>
<keyword evidence="11" id="KW-0539">Nucleus</keyword>
<evidence type="ECO:0000256" key="9">
    <source>
        <dbReference type="ARBA" id="ARBA00023125"/>
    </source>
</evidence>
<dbReference type="AlphaFoldDB" id="A0AAJ7E379"/>
<feature type="domain" description="C3H1-type" evidence="15">
    <location>
        <begin position="169"/>
        <end position="192"/>
    </location>
</feature>
<evidence type="ECO:0000256" key="4">
    <source>
        <dbReference type="ARBA" id="ARBA00022491"/>
    </source>
</evidence>
<evidence type="ECO:0000256" key="8">
    <source>
        <dbReference type="ARBA" id="ARBA00023015"/>
    </source>
</evidence>
<feature type="region of interest" description="Disordered" evidence="14">
    <location>
        <begin position="48"/>
        <end position="73"/>
    </location>
</feature>
<keyword evidence="10" id="KW-0804">Transcription</keyword>
<dbReference type="GO" id="GO:0008270">
    <property type="term" value="F:zinc ion binding"/>
    <property type="evidence" value="ECO:0007669"/>
    <property type="project" value="UniProtKB-KW"/>
</dbReference>
<proteinExistence type="predicted"/>
<dbReference type="CDD" id="cd20384">
    <property type="entry name" value="Tudor_ZGPAT"/>
    <property type="match status" value="1"/>
</dbReference>
<evidence type="ECO:0000256" key="6">
    <source>
        <dbReference type="ARBA" id="ARBA00022771"/>
    </source>
</evidence>
<reference evidence="18" key="1">
    <citation type="submission" date="2025-08" db="UniProtKB">
        <authorList>
            <consortium name="RefSeq"/>
        </authorList>
    </citation>
    <scope>IDENTIFICATION</scope>
</reference>
<dbReference type="SUPFAM" id="SSF63748">
    <property type="entry name" value="Tudor/PWWP/MBT"/>
    <property type="match status" value="1"/>
</dbReference>
<dbReference type="PROSITE" id="PS50174">
    <property type="entry name" value="G_PATCH"/>
    <property type="match status" value="1"/>
</dbReference>
<evidence type="ECO:0000313" key="17">
    <source>
        <dbReference type="Proteomes" id="UP000695007"/>
    </source>
</evidence>
<evidence type="ECO:0000259" key="15">
    <source>
        <dbReference type="PROSITE" id="PS50103"/>
    </source>
</evidence>
<dbReference type="Proteomes" id="UP000695007">
    <property type="component" value="Unplaced"/>
</dbReference>